<gene>
    <name evidence="2" type="ORF">AaeL_AAEL005360</name>
</gene>
<feature type="compositionally biased region" description="Polar residues" evidence="1">
    <location>
        <begin position="70"/>
        <end position="91"/>
    </location>
</feature>
<sequence>MQTVRKEVPLRMFFVVRCHPLMEPHPGKTQPSASPLIDSYDRAGDRALQRDWYPSMNMCPPNNKIDRSPYTFNQKQHPNPTRQQLHQLQPV</sequence>
<dbReference type="PaxDb" id="7159-AAEL005360-PA"/>
<dbReference type="EMBL" id="CH477337">
    <property type="protein sequence ID" value="EAT43179.1"/>
    <property type="molecule type" value="Genomic_DNA"/>
</dbReference>
<dbReference type="AlphaFoldDB" id="Q17AB2"/>
<dbReference type="Proteomes" id="UP000682892">
    <property type="component" value="Unassembled WGS sequence"/>
</dbReference>
<evidence type="ECO:0000256" key="1">
    <source>
        <dbReference type="SAM" id="MobiDB-lite"/>
    </source>
</evidence>
<organism evidence="2 3">
    <name type="scientific">Aedes aegypti</name>
    <name type="common">Yellowfever mosquito</name>
    <name type="synonym">Culex aegypti</name>
    <dbReference type="NCBI Taxonomy" id="7159"/>
    <lineage>
        <taxon>Eukaryota</taxon>
        <taxon>Metazoa</taxon>
        <taxon>Ecdysozoa</taxon>
        <taxon>Arthropoda</taxon>
        <taxon>Hexapoda</taxon>
        <taxon>Insecta</taxon>
        <taxon>Pterygota</taxon>
        <taxon>Neoptera</taxon>
        <taxon>Endopterygota</taxon>
        <taxon>Diptera</taxon>
        <taxon>Nematocera</taxon>
        <taxon>Culicoidea</taxon>
        <taxon>Culicidae</taxon>
        <taxon>Culicinae</taxon>
        <taxon>Aedini</taxon>
        <taxon>Aedes</taxon>
        <taxon>Stegomyia</taxon>
    </lineage>
</organism>
<reference evidence="2" key="2">
    <citation type="journal article" date="2007" name="Science">
        <title>Genome sequence of Aedes aegypti, a major arbovirus vector.</title>
        <authorList>
            <person name="Nene V."/>
            <person name="Wortman J.R."/>
            <person name="Lawson D."/>
            <person name="Haas B."/>
            <person name="Kodira C."/>
            <person name="Tu Z.J."/>
            <person name="Loftus B."/>
            <person name="Xi Z."/>
            <person name="Megy K."/>
            <person name="Grabherr M."/>
            <person name="Ren Q."/>
            <person name="Zdobnov E.M."/>
            <person name="Lobo N.F."/>
            <person name="Campbell K.S."/>
            <person name="Brown S.E."/>
            <person name="Bonaldo M.F."/>
            <person name="Zhu J."/>
            <person name="Sinkins S.P."/>
            <person name="Hogenkamp D.G."/>
            <person name="Amedeo P."/>
            <person name="Arensburger P."/>
            <person name="Atkinson P.W."/>
            <person name="Bidwell S."/>
            <person name="Biedler J."/>
            <person name="Birney E."/>
            <person name="Bruggner R.V."/>
            <person name="Costas J."/>
            <person name="Coy M.R."/>
            <person name="Crabtree J."/>
            <person name="Crawford M."/>
            <person name="Debruyn B."/>
            <person name="Decaprio D."/>
            <person name="Eiglmeier K."/>
            <person name="Eisenstadt E."/>
            <person name="El-Dorry H."/>
            <person name="Gelbart W.M."/>
            <person name="Gomes S.L."/>
            <person name="Hammond M."/>
            <person name="Hannick L.I."/>
            <person name="Hogan J.R."/>
            <person name="Holmes M.H."/>
            <person name="Jaffe D."/>
            <person name="Johnston J.S."/>
            <person name="Kennedy R.C."/>
            <person name="Koo H."/>
            <person name="Kravitz S."/>
            <person name="Kriventseva E.V."/>
            <person name="Kulp D."/>
            <person name="Labutti K."/>
            <person name="Lee E."/>
            <person name="Li S."/>
            <person name="Lovin D.D."/>
            <person name="Mao C."/>
            <person name="Mauceli E."/>
            <person name="Menck C.F."/>
            <person name="Miller J.R."/>
            <person name="Montgomery P."/>
            <person name="Mori A."/>
            <person name="Nascimento A.L."/>
            <person name="Naveira H.F."/>
            <person name="Nusbaum C."/>
            <person name="O'leary S."/>
            <person name="Orvis J."/>
            <person name="Pertea M."/>
            <person name="Quesneville H."/>
            <person name="Reidenbach K.R."/>
            <person name="Rogers Y.H."/>
            <person name="Roth C.W."/>
            <person name="Schneider J.R."/>
            <person name="Schatz M."/>
            <person name="Shumway M."/>
            <person name="Stanke M."/>
            <person name="Stinson E.O."/>
            <person name="Tubio J.M."/>
            <person name="Vanzee J.P."/>
            <person name="Verjovski-Almeida S."/>
            <person name="Werner D."/>
            <person name="White O."/>
            <person name="Wyder S."/>
            <person name="Zeng Q."/>
            <person name="Zhao Q."/>
            <person name="Zhao Y."/>
            <person name="Hill C.A."/>
            <person name="Raikhel A.S."/>
            <person name="Soares M.B."/>
            <person name="Knudson D.L."/>
            <person name="Lee N.H."/>
            <person name="Galagan J."/>
            <person name="Salzberg S.L."/>
            <person name="Paulsen I.T."/>
            <person name="Dimopoulos G."/>
            <person name="Collins F.H."/>
            <person name="Birren B."/>
            <person name="Fraser-Liggett C.M."/>
            <person name="Severson D.W."/>
        </authorList>
    </citation>
    <scope>NUCLEOTIDE SEQUENCE [LARGE SCALE GENOMIC DNA]</scope>
    <source>
        <strain evidence="2">Liverpool</strain>
    </source>
</reference>
<reference evidence="2" key="1">
    <citation type="submission" date="2005-10" db="EMBL/GenBank/DDBJ databases">
        <authorList>
            <person name="Loftus B.J."/>
            <person name="Nene V.M."/>
            <person name="Hannick L.I."/>
            <person name="Bidwell S."/>
            <person name="Haas B."/>
            <person name="Amedeo P."/>
            <person name="Orvis J."/>
            <person name="Wortman J.R."/>
            <person name="White O.R."/>
            <person name="Salzberg S."/>
            <person name="Shumway M."/>
            <person name="Koo H."/>
            <person name="Zhao Y."/>
            <person name="Holmes M."/>
            <person name="Miller J."/>
            <person name="Schatz M."/>
            <person name="Pop M."/>
            <person name="Pai G."/>
            <person name="Utterback T."/>
            <person name="Rogers Y.-H."/>
            <person name="Kravitz S."/>
            <person name="Fraser C.M."/>
        </authorList>
    </citation>
    <scope>NUCLEOTIDE SEQUENCE</scope>
    <source>
        <strain evidence="2">Liverpool</strain>
    </source>
</reference>
<proteinExistence type="predicted"/>
<dbReference type="HOGENOM" id="CLU_2428817_0_0_1"/>
<name>Q17AB2_AEDAE</name>
<accession>Q17AB2</accession>
<evidence type="ECO:0000313" key="3">
    <source>
        <dbReference type="Proteomes" id="UP000682892"/>
    </source>
</evidence>
<protein>
    <submittedName>
        <fullName evidence="2">AAEL005360-PA</fullName>
    </submittedName>
</protein>
<evidence type="ECO:0000313" key="2">
    <source>
        <dbReference type="EMBL" id="EAT43179.1"/>
    </source>
</evidence>
<reference evidence="2" key="3">
    <citation type="submission" date="2012-09" db="EMBL/GenBank/DDBJ databases">
        <authorList>
            <consortium name="VectorBase"/>
        </authorList>
    </citation>
    <scope>NUCLEOTIDE SEQUENCE</scope>
    <source>
        <strain evidence="2">Liverpool</strain>
    </source>
</reference>
<feature type="region of interest" description="Disordered" evidence="1">
    <location>
        <begin position="63"/>
        <end position="91"/>
    </location>
</feature>